<name>A0AC34GXI8_9BILA</name>
<proteinExistence type="predicted"/>
<dbReference type="WBParaSite" id="ES5_v2.g9566.t1">
    <property type="protein sequence ID" value="ES5_v2.g9566.t1"/>
    <property type="gene ID" value="ES5_v2.g9566"/>
</dbReference>
<accession>A0AC34GXI8</accession>
<evidence type="ECO:0000313" key="1">
    <source>
        <dbReference type="Proteomes" id="UP000887579"/>
    </source>
</evidence>
<organism evidence="1 2">
    <name type="scientific">Panagrolaimus sp. ES5</name>
    <dbReference type="NCBI Taxonomy" id="591445"/>
    <lineage>
        <taxon>Eukaryota</taxon>
        <taxon>Metazoa</taxon>
        <taxon>Ecdysozoa</taxon>
        <taxon>Nematoda</taxon>
        <taxon>Chromadorea</taxon>
        <taxon>Rhabditida</taxon>
        <taxon>Tylenchina</taxon>
        <taxon>Panagrolaimomorpha</taxon>
        <taxon>Panagrolaimoidea</taxon>
        <taxon>Panagrolaimidae</taxon>
        <taxon>Panagrolaimus</taxon>
    </lineage>
</organism>
<dbReference type="Proteomes" id="UP000887579">
    <property type="component" value="Unplaced"/>
</dbReference>
<sequence length="129" mass="13721">MATSTETTSSGSLPSNPPSSIQPPATTSPSSEAPTYPASSSPAPTPSTTKLYPPPTTTTTAPSGTVCEFGWEYFGPTHSCYKNTTKKYPLDQAEKVCTSAGAKLASVESLAEYGFLNRMFFNIQKIWIL</sequence>
<reference evidence="2" key="1">
    <citation type="submission" date="2022-11" db="UniProtKB">
        <authorList>
            <consortium name="WormBaseParasite"/>
        </authorList>
    </citation>
    <scope>IDENTIFICATION</scope>
</reference>
<protein>
    <submittedName>
        <fullName evidence="2">C-type lectin domain-containing protein</fullName>
    </submittedName>
</protein>
<evidence type="ECO:0000313" key="2">
    <source>
        <dbReference type="WBParaSite" id="ES5_v2.g9566.t1"/>
    </source>
</evidence>